<organism evidence="4 5">
    <name type="scientific">Arenibacter arenosicollis</name>
    <dbReference type="NCBI Taxonomy" id="2762274"/>
    <lineage>
        <taxon>Bacteria</taxon>
        <taxon>Pseudomonadati</taxon>
        <taxon>Bacteroidota</taxon>
        <taxon>Flavobacteriia</taxon>
        <taxon>Flavobacteriales</taxon>
        <taxon>Flavobacteriaceae</taxon>
        <taxon>Arenibacter</taxon>
    </lineage>
</organism>
<comment type="caution">
    <text evidence="4">The sequence shown here is derived from an EMBL/GenBank/DDBJ whole genome shotgun (WGS) entry which is preliminary data.</text>
</comment>
<protein>
    <submittedName>
        <fullName evidence="4">FecR domain-containing protein</fullName>
    </submittedName>
</protein>
<dbReference type="Proteomes" id="UP000618952">
    <property type="component" value="Unassembled WGS sequence"/>
</dbReference>
<gene>
    <name evidence="4" type="ORF">H4O18_21450</name>
</gene>
<dbReference type="RefSeq" id="WP_187588511.1">
    <property type="nucleotide sequence ID" value="NZ_JACLHY010000042.1"/>
</dbReference>
<proteinExistence type="predicted"/>
<accession>A0ABR7QTQ1</accession>
<dbReference type="InterPro" id="IPR006860">
    <property type="entry name" value="FecR"/>
</dbReference>
<evidence type="ECO:0000313" key="5">
    <source>
        <dbReference type="Proteomes" id="UP000618952"/>
    </source>
</evidence>
<dbReference type="PIRSF" id="PIRSF018266">
    <property type="entry name" value="FecR"/>
    <property type="match status" value="1"/>
</dbReference>
<evidence type="ECO:0000256" key="1">
    <source>
        <dbReference type="SAM" id="Phobius"/>
    </source>
</evidence>
<dbReference type="PANTHER" id="PTHR30273:SF2">
    <property type="entry name" value="PROTEIN FECR"/>
    <property type="match status" value="1"/>
</dbReference>
<evidence type="ECO:0000259" key="2">
    <source>
        <dbReference type="Pfam" id="PF04773"/>
    </source>
</evidence>
<keyword evidence="1" id="KW-0472">Membrane</keyword>
<name>A0ABR7QTQ1_9FLAO</name>
<reference evidence="4 5" key="1">
    <citation type="submission" date="2020-08" db="EMBL/GenBank/DDBJ databases">
        <title>Arenibacter gaetbuli sp. nov., isolated from a sand dune.</title>
        <authorList>
            <person name="Park S."/>
            <person name="Yoon J.-H."/>
        </authorList>
    </citation>
    <scope>NUCLEOTIDE SEQUENCE [LARGE SCALE GENOMIC DNA]</scope>
    <source>
        <strain evidence="4 5">BSSL-BM3</strain>
    </source>
</reference>
<feature type="domain" description="Protein FecR C-terminal" evidence="3">
    <location>
        <begin position="313"/>
        <end position="381"/>
    </location>
</feature>
<dbReference type="Gene3D" id="2.60.120.1440">
    <property type="match status" value="1"/>
</dbReference>
<feature type="domain" description="FecR protein" evidence="2">
    <location>
        <begin position="171"/>
        <end position="265"/>
    </location>
</feature>
<dbReference type="InterPro" id="IPR032508">
    <property type="entry name" value="FecR_C"/>
</dbReference>
<feature type="transmembrane region" description="Helical" evidence="1">
    <location>
        <begin position="81"/>
        <end position="98"/>
    </location>
</feature>
<dbReference type="Gene3D" id="3.55.50.30">
    <property type="match status" value="1"/>
</dbReference>
<sequence length="382" mass="43672">MIGSEQEKLILKYLSNNATAKELDILSDWILDKDNAKLFQEYTQLHLEIITSMNGPDTDKIKEKLLQKIKRDKIRKKFNTVIKYAAVGLLIFSLGYYFQQEVKFSNEKNALIPKEEAITIILGNGKMETLRVDENREVMDDEGNVIGTQNNTQLSYTSTAENQKLIYNRLNVPYGKKFDVVLSDGTHVHLNSGSSLRYPVAFIQGASRKVFLTGEAYFDVAEDEKRPFLVNANEIDIQVLGTKFNVSNYPEDANINTVLVEGSVELLRSSKGITGLESVILKPGHKAEWHKNSNEVSLSNVDTSLYTAWIKGKLVFRNTSFRQIREGLQRHYNVVIHNKNVQLEEQIYDATFDIETIDQVLESFNRSWAIDYIIIDNEVFIE</sequence>
<keyword evidence="1" id="KW-1133">Transmembrane helix</keyword>
<evidence type="ECO:0000259" key="3">
    <source>
        <dbReference type="Pfam" id="PF16344"/>
    </source>
</evidence>
<evidence type="ECO:0000313" key="4">
    <source>
        <dbReference type="EMBL" id="MBC8770572.1"/>
    </source>
</evidence>
<keyword evidence="1" id="KW-0812">Transmembrane</keyword>
<keyword evidence="5" id="KW-1185">Reference proteome</keyword>
<dbReference type="InterPro" id="IPR012373">
    <property type="entry name" value="Ferrdict_sens_TM"/>
</dbReference>
<dbReference type="Pfam" id="PF16344">
    <property type="entry name" value="FecR_C"/>
    <property type="match status" value="1"/>
</dbReference>
<dbReference type="PANTHER" id="PTHR30273">
    <property type="entry name" value="PERIPLASMIC SIGNAL SENSOR AND SIGMA FACTOR ACTIVATOR FECR-RELATED"/>
    <property type="match status" value="1"/>
</dbReference>
<dbReference type="Pfam" id="PF04773">
    <property type="entry name" value="FecR"/>
    <property type="match status" value="1"/>
</dbReference>
<dbReference type="EMBL" id="JACLHY010000042">
    <property type="protein sequence ID" value="MBC8770572.1"/>
    <property type="molecule type" value="Genomic_DNA"/>
</dbReference>